<dbReference type="GO" id="GO:0046872">
    <property type="term" value="F:metal ion binding"/>
    <property type="evidence" value="ECO:0007669"/>
    <property type="project" value="UniProtKB-KW"/>
</dbReference>
<reference evidence="7 8" key="1">
    <citation type="journal article" date="2016" name="Nat. Commun.">
        <title>Thousands of microbial genomes shed light on interconnected biogeochemical processes in an aquifer system.</title>
        <authorList>
            <person name="Anantharaman K."/>
            <person name="Brown C.T."/>
            <person name="Hug L.A."/>
            <person name="Sharon I."/>
            <person name="Castelle C.J."/>
            <person name="Probst A.J."/>
            <person name="Thomas B.C."/>
            <person name="Singh A."/>
            <person name="Wilkins M.J."/>
            <person name="Karaoz U."/>
            <person name="Brodie E.L."/>
            <person name="Williams K.H."/>
            <person name="Hubbard S.S."/>
            <person name="Banfield J.F."/>
        </authorList>
    </citation>
    <scope>NUCLEOTIDE SEQUENCE [LARGE SCALE GENOMIC DNA]</scope>
</reference>
<comment type="caution">
    <text evidence="7">The sequence shown here is derived from an EMBL/GenBank/DDBJ whole genome shotgun (WGS) entry which is preliminary data.</text>
</comment>
<comment type="cofactor">
    <cofactor evidence="1">
        <name>[4Fe-4S] cluster</name>
        <dbReference type="ChEBI" id="CHEBI:49883"/>
    </cofactor>
</comment>
<evidence type="ECO:0000313" key="7">
    <source>
        <dbReference type="EMBL" id="OGZ31575.1"/>
    </source>
</evidence>
<keyword evidence="3" id="KW-0479">Metal-binding</keyword>
<dbReference type="SUPFAM" id="SSF102114">
    <property type="entry name" value="Radical SAM enzymes"/>
    <property type="match status" value="1"/>
</dbReference>
<protein>
    <submittedName>
        <fullName evidence="7">B12-binding domain-containing radical SAM protein</fullName>
    </submittedName>
</protein>
<organism evidence="7 8">
    <name type="scientific">Candidatus Niyogibacteria bacterium RIFCSPLOWO2_12_FULL_41_13</name>
    <dbReference type="NCBI Taxonomy" id="1801726"/>
    <lineage>
        <taxon>Bacteria</taxon>
        <taxon>Candidatus Niyogiibacteriota</taxon>
    </lineage>
</organism>
<dbReference type="GO" id="GO:0003824">
    <property type="term" value="F:catalytic activity"/>
    <property type="evidence" value="ECO:0007669"/>
    <property type="project" value="InterPro"/>
</dbReference>
<keyword evidence="4" id="KW-0408">Iron</keyword>
<dbReference type="AlphaFoldDB" id="A0A1G2F0J9"/>
<evidence type="ECO:0000313" key="8">
    <source>
        <dbReference type="Proteomes" id="UP000176787"/>
    </source>
</evidence>
<dbReference type="SFLD" id="SFLDS00029">
    <property type="entry name" value="Radical_SAM"/>
    <property type="match status" value="1"/>
</dbReference>
<dbReference type="SFLD" id="SFLDG01082">
    <property type="entry name" value="B12-binding_domain_containing"/>
    <property type="match status" value="1"/>
</dbReference>
<dbReference type="SMART" id="SM00729">
    <property type="entry name" value="Elp3"/>
    <property type="match status" value="1"/>
</dbReference>
<proteinExistence type="predicted"/>
<evidence type="ECO:0000256" key="3">
    <source>
        <dbReference type="ARBA" id="ARBA00022723"/>
    </source>
</evidence>
<dbReference type="PANTHER" id="PTHR43409">
    <property type="entry name" value="ANAEROBIC MAGNESIUM-PROTOPORPHYRIN IX MONOMETHYL ESTER CYCLASE-RELATED"/>
    <property type="match status" value="1"/>
</dbReference>
<dbReference type="Gene3D" id="3.40.50.280">
    <property type="entry name" value="Cobalamin-binding domain"/>
    <property type="match status" value="1"/>
</dbReference>
<dbReference type="InterPro" id="IPR051198">
    <property type="entry name" value="BchE-like"/>
</dbReference>
<gene>
    <name evidence="7" type="ORF">A3H02_02605</name>
</gene>
<keyword evidence="5" id="KW-0411">Iron-sulfur</keyword>
<dbReference type="InterPro" id="IPR006638">
    <property type="entry name" value="Elp3/MiaA/NifB-like_rSAM"/>
</dbReference>
<dbReference type="PROSITE" id="PS51918">
    <property type="entry name" value="RADICAL_SAM"/>
    <property type="match status" value="1"/>
</dbReference>
<dbReference type="GO" id="GO:0051536">
    <property type="term" value="F:iron-sulfur cluster binding"/>
    <property type="evidence" value="ECO:0007669"/>
    <property type="project" value="UniProtKB-KW"/>
</dbReference>
<evidence type="ECO:0000256" key="4">
    <source>
        <dbReference type="ARBA" id="ARBA00023004"/>
    </source>
</evidence>
<evidence type="ECO:0000259" key="6">
    <source>
        <dbReference type="PROSITE" id="PS51918"/>
    </source>
</evidence>
<dbReference type="PANTHER" id="PTHR43409:SF7">
    <property type="entry name" value="BLL1977 PROTEIN"/>
    <property type="match status" value="1"/>
</dbReference>
<dbReference type="EMBL" id="MHMS01000025">
    <property type="protein sequence ID" value="OGZ31575.1"/>
    <property type="molecule type" value="Genomic_DNA"/>
</dbReference>
<sequence>MKIAISYPPLKDIKGTPMISQNRQYQVFSNPTYIYPMVPAYAATLLKKNGYEVFWDDAIAEELTYGEWIGRICEEKPDVIAIETKTPVIKRHWRIIDEIKELVELENKQRCESCSQAEFCGDKEEKLKIENWKLKIVLMGDHITALPEESLANSKVDYALTGGDYDFMLLNLANHLAKSEPLEPGWHFRDEKGEIKNTGKFQLNHNLDDLPFIDRELTKWKLYAYENGNYKYRPGTYTMVSRDCWWRKNGGCAFCAWTTLYPQWRTQKPEKLLDEIGHLIKKYQVKEIFDDSGTFPVGKWLEDFCKGMIERGYNKKIKFSCNMRVGALSMEQYKLMGEASFRFILYGLESANQNTLDRLNKGIKIDGYEEEMRIAKKAGLEPHVTCMIGYPWESYEDAKRTVDFTSKLFNRGYIDSLQGTIVIPYPGTALYKYCKENNLLLFDDYDRYDQRERVMKSELTDEQAKELVQGLYKSFITPKFILKKLVSIRKIDDIKFFWRAGFKVLGHLTDFRK</sequence>
<keyword evidence="2" id="KW-0949">S-adenosyl-L-methionine</keyword>
<dbReference type="InterPro" id="IPR058240">
    <property type="entry name" value="rSAM_sf"/>
</dbReference>
<dbReference type="InterPro" id="IPR007197">
    <property type="entry name" value="rSAM"/>
</dbReference>
<dbReference type="Proteomes" id="UP000176787">
    <property type="component" value="Unassembled WGS sequence"/>
</dbReference>
<dbReference type="STRING" id="1801726.A3H02_02605"/>
<accession>A0A1G2F0J9</accession>
<evidence type="ECO:0000256" key="2">
    <source>
        <dbReference type="ARBA" id="ARBA00022691"/>
    </source>
</evidence>
<dbReference type="Gene3D" id="3.20.20.70">
    <property type="entry name" value="Aldolase class I"/>
    <property type="match status" value="1"/>
</dbReference>
<name>A0A1G2F0J9_9BACT</name>
<dbReference type="InterPro" id="IPR013785">
    <property type="entry name" value="Aldolase_TIM"/>
</dbReference>
<evidence type="ECO:0000256" key="1">
    <source>
        <dbReference type="ARBA" id="ARBA00001966"/>
    </source>
</evidence>
<dbReference type="Pfam" id="PF04055">
    <property type="entry name" value="Radical_SAM"/>
    <property type="match status" value="1"/>
</dbReference>
<feature type="domain" description="Radical SAM core" evidence="6">
    <location>
        <begin position="230"/>
        <end position="471"/>
    </location>
</feature>
<evidence type="ECO:0000256" key="5">
    <source>
        <dbReference type="ARBA" id="ARBA00023014"/>
    </source>
</evidence>